<comment type="cofactor">
    <cofactor evidence="1">
        <name>a metal cation</name>
        <dbReference type="ChEBI" id="CHEBI:25213"/>
    </cofactor>
</comment>
<dbReference type="InterPro" id="IPR019811">
    <property type="entry name" value="HDH_CS"/>
</dbReference>
<evidence type="ECO:0000313" key="23">
    <source>
        <dbReference type="Proteomes" id="UP000184088"/>
    </source>
</evidence>
<dbReference type="EMBL" id="FQVH01000005">
    <property type="protein sequence ID" value="SHE75716.1"/>
    <property type="molecule type" value="Genomic_DNA"/>
</dbReference>
<evidence type="ECO:0000256" key="15">
    <source>
        <dbReference type="ARBA" id="ARBA00048841"/>
    </source>
</evidence>
<dbReference type="GO" id="GO:0050661">
    <property type="term" value="F:NADP binding"/>
    <property type="evidence" value="ECO:0007669"/>
    <property type="project" value="InterPro"/>
</dbReference>
<evidence type="ECO:0000256" key="2">
    <source>
        <dbReference type="ARBA" id="ARBA00005056"/>
    </source>
</evidence>
<dbReference type="InterPro" id="IPR022697">
    <property type="entry name" value="HDH_short"/>
</dbReference>
<evidence type="ECO:0000256" key="10">
    <source>
        <dbReference type="ARBA" id="ARBA00022857"/>
    </source>
</evidence>
<comment type="catalytic activity">
    <reaction evidence="15">
        <text>L-homoserine + NADP(+) = L-aspartate 4-semialdehyde + NADPH + H(+)</text>
        <dbReference type="Rhea" id="RHEA:15761"/>
        <dbReference type="ChEBI" id="CHEBI:15378"/>
        <dbReference type="ChEBI" id="CHEBI:57476"/>
        <dbReference type="ChEBI" id="CHEBI:57783"/>
        <dbReference type="ChEBI" id="CHEBI:58349"/>
        <dbReference type="ChEBI" id="CHEBI:537519"/>
        <dbReference type="EC" id="1.1.1.3"/>
    </reaction>
    <physiologicalReaction direction="right-to-left" evidence="15">
        <dbReference type="Rhea" id="RHEA:15763"/>
    </physiologicalReaction>
</comment>
<dbReference type="OrthoDB" id="9808167at2"/>
<evidence type="ECO:0000256" key="9">
    <source>
        <dbReference type="ARBA" id="ARBA00022723"/>
    </source>
</evidence>
<keyword evidence="9" id="KW-0479">Metal-binding</keyword>
<evidence type="ECO:0000256" key="13">
    <source>
        <dbReference type="ARBA" id="ARBA00023053"/>
    </source>
</evidence>
<dbReference type="FunFam" id="3.40.50.720:FF:000062">
    <property type="entry name" value="Homoserine dehydrogenase"/>
    <property type="match status" value="1"/>
</dbReference>
<proteinExistence type="inferred from homology"/>
<evidence type="ECO:0000259" key="20">
    <source>
        <dbReference type="Pfam" id="PF00742"/>
    </source>
</evidence>
<comment type="pathway">
    <text evidence="2 18">Amino-acid biosynthesis; L-threonine biosynthesis; L-threonine from L-aspartate: step 3/5.</text>
</comment>
<dbReference type="UniPathway" id="UPA00051">
    <property type="reaction ID" value="UER00465"/>
</dbReference>
<dbReference type="GO" id="GO:0009088">
    <property type="term" value="P:threonine biosynthetic process"/>
    <property type="evidence" value="ECO:0007669"/>
    <property type="project" value="UniProtKB-UniPathway"/>
</dbReference>
<evidence type="ECO:0000256" key="19">
    <source>
        <dbReference type="RuleBase" id="RU004171"/>
    </source>
</evidence>
<evidence type="ECO:0000256" key="8">
    <source>
        <dbReference type="ARBA" id="ARBA00022697"/>
    </source>
</evidence>
<dbReference type="GO" id="GO:0009086">
    <property type="term" value="P:methionine biosynthetic process"/>
    <property type="evidence" value="ECO:0007669"/>
    <property type="project" value="UniProtKB-KW"/>
</dbReference>
<evidence type="ECO:0000256" key="6">
    <source>
        <dbReference type="ARBA" id="ARBA00013376"/>
    </source>
</evidence>
<keyword evidence="13" id="KW-0915">Sodium</keyword>
<evidence type="ECO:0000256" key="18">
    <source>
        <dbReference type="RuleBase" id="RU000579"/>
    </source>
</evidence>
<feature type="binding site" evidence="17">
    <location>
        <position position="189"/>
    </location>
    <ligand>
        <name>L-homoserine</name>
        <dbReference type="ChEBI" id="CHEBI:57476"/>
    </ligand>
</feature>
<feature type="binding site" evidence="17">
    <location>
        <begin position="9"/>
        <end position="14"/>
    </location>
    <ligand>
        <name>NADP(+)</name>
        <dbReference type="ChEBI" id="CHEBI:58349"/>
    </ligand>
</feature>
<dbReference type="Gene3D" id="3.40.50.720">
    <property type="entry name" value="NAD(P)-binding Rossmann-like Domain"/>
    <property type="match status" value="1"/>
</dbReference>
<dbReference type="AlphaFoldDB" id="A0A1M4W3C2"/>
<comment type="similarity">
    <text evidence="4 19">Belongs to the homoserine dehydrogenase family.</text>
</comment>
<dbReference type="EC" id="1.1.1.3" evidence="5 18"/>
<comment type="pathway">
    <text evidence="3 18">Amino-acid biosynthesis; L-methionine biosynthesis via de novo pathway; L-homoserine from L-aspartate: step 3/3.</text>
</comment>
<evidence type="ECO:0000256" key="17">
    <source>
        <dbReference type="PIRSR" id="PIRSR036497-2"/>
    </source>
</evidence>
<dbReference type="NCBIfam" id="NF004976">
    <property type="entry name" value="PRK06349.1"/>
    <property type="match status" value="1"/>
</dbReference>
<evidence type="ECO:0000256" key="14">
    <source>
        <dbReference type="ARBA" id="ARBA00023167"/>
    </source>
</evidence>
<name>A0A1M4W3C2_9THEO</name>
<evidence type="ECO:0000259" key="21">
    <source>
        <dbReference type="Pfam" id="PF03447"/>
    </source>
</evidence>
<dbReference type="GO" id="GO:0046872">
    <property type="term" value="F:metal ion binding"/>
    <property type="evidence" value="ECO:0007669"/>
    <property type="project" value="UniProtKB-KW"/>
</dbReference>
<organism evidence="22 23">
    <name type="scientific">Caldanaerobius fijiensis DSM 17918</name>
    <dbReference type="NCBI Taxonomy" id="1121256"/>
    <lineage>
        <taxon>Bacteria</taxon>
        <taxon>Bacillati</taxon>
        <taxon>Bacillota</taxon>
        <taxon>Clostridia</taxon>
        <taxon>Thermoanaerobacterales</taxon>
        <taxon>Thermoanaerobacteraceae</taxon>
        <taxon>Caldanaerobius</taxon>
    </lineage>
</organism>
<evidence type="ECO:0000256" key="7">
    <source>
        <dbReference type="ARBA" id="ARBA00022605"/>
    </source>
</evidence>
<evidence type="ECO:0000313" key="22">
    <source>
        <dbReference type="EMBL" id="SHE75716.1"/>
    </source>
</evidence>
<dbReference type="UniPathway" id="UPA00050">
    <property type="reaction ID" value="UER00063"/>
</dbReference>
<dbReference type="Pfam" id="PF00742">
    <property type="entry name" value="Homoserine_dh"/>
    <property type="match status" value="1"/>
</dbReference>
<keyword evidence="10 17" id="KW-0521">NADP</keyword>
<dbReference type="PROSITE" id="PS01042">
    <property type="entry name" value="HOMOSER_DHGENASE"/>
    <property type="match status" value="1"/>
</dbReference>
<dbReference type="RefSeq" id="WP_073341866.1">
    <property type="nucleotide sequence ID" value="NZ_FQVH01000005.1"/>
</dbReference>
<keyword evidence="8 18" id="KW-0791">Threonine biosynthesis</keyword>
<dbReference type="InterPro" id="IPR036291">
    <property type="entry name" value="NAD(P)-bd_dom_sf"/>
</dbReference>
<evidence type="ECO:0000256" key="16">
    <source>
        <dbReference type="PIRSR" id="PIRSR036497-1"/>
    </source>
</evidence>
<accession>A0A1M4W3C2</accession>
<evidence type="ECO:0000256" key="12">
    <source>
        <dbReference type="ARBA" id="ARBA00023027"/>
    </source>
</evidence>
<keyword evidence="11 18" id="KW-0560">Oxidoreductase</keyword>
<sequence>MHIEIGLLGFGTVGTGVYKLLELRREKIKKRTGFDVSIKKILVRNPQKQRNVLFEKSLLTTNPEDILLDKNIDIIVEVMGGVHPAKEYIEKAIINGKDVVTANKELMAKHGLELLKLAESHGVSLKYEATVAGAIPIIRQIKQFTVTDDIYYIGGILNGTCNFILTQMSDNKWDYYTALKEAQRLGYAEADPSYDVLGYDSMFKLKILIREIFGAEMDVKDMEVEGIANISRDDVEEAERNGCKIKLYAWAKKEGDKITAGVGPKLFDANSIFSRVSGVENAVLVKGDGFGQQLFVGYGAGQMPTGDAVLSDILDVINDYRFIRKISVDKTEYKNSFTTVAL</sequence>
<dbReference type="Proteomes" id="UP000184088">
    <property type="component" value="Unassembled WGS sequence"/>
</dbReference>
<dbReference type="Pfam" id="PF03447">
    <property type="entry name" value="NAD_binding_3"/>
    <property type="match status" value="1"/>
</dbReference>
<dbReference type="STRING" id="1121256.SAMN02746089_00744"/>
<gene>
    <name evidence="22" type="ORF">SAMN02746089_00744</name>
</gene>
<keyword evidence="7 18" id="KW-0028">Amino-acid biosynthesis</keyword>
<dbReference type="InterPro" id="IPR005106">
    <property type="entry name" value="Asp/hSer_DH_NAD-bd"/>
</dbReference>
<protein>
    <recommendedName>
        <fullName evidence="6 18">Homoserine dehydrogenase</fullName>
        <ecNumber evidence="5 18">1.1.1.3</ecNumber>
    </recommendedName>
</protein>
<dbReference type="PANTHER" id="PTHR43331:SF1">
    <property type="entry name" value="HOMOSERINE DEHYDROGENASE"/>
    <property type="match status" value="1"/>
</dbReference>
<evidence type="ECO:0000256" key="3">
    <source>
        <dbReference type="ARBA" id="ARBA00005062"/>
    </source>
</evidence>
<dbReference type="SUPFAM" id="SSF51735">
    <property type="entry name" value="NAD(P)-binding Rossmann-fold domains"/>
    <property type="match status" value="1"/>
</dbReference>
<dbReference type="InterPro" id="IPR001342">
    <property type="entry name" value="HDH_cat"/>
</dbReference>
<dbReference type="GO" id="GO:0004412">
    <property type="term" value="F:homoserine dehydrogenase activity"/>
    <property type="evidence" value="ECO:0007669"/>
    <property type="project" value="UniProtKB-EC"/>
</dbReference>
<keyword evidence="23" id="KW-1185">Reference proteome</keyword>
<evidence type="ECO:0000256" key="1">
    <source>
        <dbReference type="ARBA" id="ARBA00001920"/>
    </source>
</evidence>
<feature type="domain" description="Homoserine dehydrogenase catalytic" evidence="20">
    <location>
        <begin position="136"/>
        <end position="314"/>
    </location>
</feature>
<dbReference type="Gene3D" id="3.30.360.10">
    <property type="entry name" value="Dihydrodipicolinate Reductase, domain 2"/>
    <property type="match status" value="1"/>
</dbReference>
<feature type="active site" description="Proton donor" evidence="16">
    <location>
        <position position="204"/>
    </location>
</feature>
<keyword evidence="12" id="KW-0520">NAD</keyword>
<dbReference type="PANTHER" id="PTHR43331">
    <property type="entry name" value="HOMOSERINE DEHYDROGENASE"/>
    <property type="match status" value="1"/>
</dbReference>
<feature type="binding site" evidence="17">
    <location>
        <position position="104"/>
    </location>
    <ligand>
        <name>NADPH</name>
        <dbReference type="ChEBI" id="CHEBI:57783"/>
    </ligand>
</feature>
<evidence type="ECO:0000256" key="5">
    <source>
        <dbReference type="ARBA" id="ARBA00013213"/>
    </source>
</evidence>
<dbReference type="SUPFAM" id="SSF55347">
    <property type="entry name" value="Glyceraldehyde-3-phosphate dehydrogenase-like, C-terminal domain"/>
    <property type="match status" value="1"/>
</dbReference>
<dbReference type="PIRSF" id="PIRSF036497">
    <property type="entry name" value="HDH_short"/>
    <property type="match status" value="1"/>
</dbReference>
<evidence type="ECO:0000256" key="11">
    <source>
        <dbReference type="ARBA" id="ARBA00023002"/>
    </source>
</evidence>
<evidence type="ECO:0000256" key="4">
    <source>
        <dbReference type="ARBA" id="ARBA00006753"/>
    </source>
</evidence>
<keyword evidence="14 18" id="KW-0486">Methionine biosynthesis</keyword>
<dbReference type="FunFam" id="3.30.360.10:FF:000005">
    <property type="entry name" value="Homoserine dehydrogenase"/>
    <property type="match status" value="1"/>
</dbReference>
<reference evidence="22 23" key="1">
    <citation type="submission" date="2016-11" db="EMBL/GenBank/DDBJ databases">
        <authorList>
            <person name="Jaros S."/>
            <person name="Januszkiewicz K."/>
            <person name="Wedrychowicz H."/>
        </authorList>
    </citation>
    <scope>NUCLEOTIDE SEQUENCE [LARGE SCALE GENOMIC DNA]</scope>
    <source>
        <strain evidence="22 23">DSM 17918</strain>
    </source>
</reference>
<feature type="domain" description="Aspartate/homoserine dehydrogenase NAD-binding" evidence="21">
    <location>
        <begin position="9"/>
        <end position="128"/>
    </location>
</feature>